<proteinExistence type="inferred from homology"/>
<comment type="catalytic activity">
    <reaction evidence="2">
        <text>melleolide F + FADH2 + chloride + O2 = 6'-chloromelleolide F + FAD + 2 H2O + H(+)</text>
        <dbReference type="Rhea" id="RHEA:67160"/>
        <dbReference type="ChEBI" id="CHEBI:15377"/>
        <dbReference type="ChEBI" id="CHEBI:15378"/>
        <dbReference type="ChEBI" id="CHEBI:15379"/>
        <dbReference type="ChEBI" id="CHEBI:17996"/>
        <dbReference type="ChEBI" id="CHEBI:57692"/>
        <dbReference type="ChEBI" id="CHEBI:58307"/>
        <dbReference type="ChEBI" id="CHEBI:167712"/>
        <dbReference type="ChEBI" id="CHEBI:167713"/>
    </reaction>
    <physiologicalReaction direction="left-to-right" evidence="2">
        <dbReference type="Rhea" id="RHEA:67161"/>
    </physiologicalReaction>
</comment>
<name>A0A8H3AYD1_9AGAM</name>
<feature type="non-terminal residue" evidence="3">
    <location>
        <position position="1"/>
    </location>
</feature>
<dbReference type="GO" id="GO:0140907">
    <property type="term" value="F:flavin-dependent halogenase activity"/>
    <property type="evidence" value="ECO:0007669"/>
    <property type="project" value="UniProtKB-ARBA"/>
</dbReference>
<dbReference type="InterPro" id="IPR036188">
    <property type="entry name" value="FAD/NAD-bd_sf"/>
</dbReference>
<dbReference type="AlphaFoldDB" id="A0A8H3AYD1"/>
<dbReference type="PANTHER" id="PTHR43747">
    <property type="entry name" value="FAD-BINDING PROTEIN"/>
    <property type="match status" value="1"/>
</dbReference>
<evidence type="ECO:0000313" key="3">
    <source>
        <dbReference type="EMBL" id="CAE6443481.1"/>
    </source>
</evidence>
<evidence type="ECO:0008006" key="5">
    <source>
        <dbReference type="Google" id="ProtNLM"/>
    </source>
</evidence>
<evidence type="ECO:0000256" key="1">
    <source>
        <dbReference type="ARBA" id="ARBA00005706"/>
    </source>
</evidence>
<dbReference type="EMBL" id="CAJMWQ010001263">
    <property type="protein sequence ID" value="CAE6443481.1"/>
    <property type="molecule type" value="Genomic_DNA"/>
</dbReference>
<accession>A0A8H3AYD1</accession>
<sequence length="371" mass="40753">MDEVEFDVIVVGGGVAGCATVLSLLRSAPDARFVLIDNASPARFKIGESLPGEARRFLQYLSSSITERLEQATAQGETFAITNPFGKGWHLNRAAFDDHFRTCVRSLCDSGATPSSKVINASFKSVLRSSDTWTLTVSSDSGEEHTLRAKWLVDASGRKATVAHKLGAKTVKLDGLIAFYTVFSSTDADPDYRTLIEATETGWWYSSQLSDQKRVVVFHTDDCDPPAKVARRLDGFMDLLHSDTVHISKIITEVDYRPMADAQMSYPQCTAAGSSFLSPCGGKDDQWCAVGDAAVAFDPLSSQGMITAIRMGCSVGVMLARQVSSGTKPDESFDLDSIKSIFETAQKDYERKKQYYYAHSMYGGEFWARRK</sequence>
<evidence type="ECO:0000256" key="2">
    <source>
        <dbReference type="ARBA" id="ARBA00049364"/>
    </source>
</evidence>
<gene>
    <name evidence="3" type="ORF">RDB_LOCUS72281</name>
</gene>
<dbReference type="Proteomes" id="UP000663826">
    <property type="component" value="Unassembled WGS sequence"/>
</dbReference>
<dbReference type="SUPFAM" id="SSF51905">
    <property type="entry name" value="FAD/NAD(P)-binding domain"/>
    <property type="match status" value="1"/>
</dbReference>
<dbReference type="Gene3D" id="3.50.50.60">
    <property type="entry name" value="FAD/NAD(P)-binding domain"/>
    <property type="match status" value="1"/>
</dbReference>
<comment type="similarity">
    <text evidence="1">Belongs to the flavin-dependent halogenase family.</text>
</comment>
<dbReference type="PRINTS" id="PR00420">
    <property type="entry name" value="RNGMNOXGNASE"/>
</dbReference>
<comment type="caution">
    <text evidence="3">The sequence shown here is derived from an EMBL/GenBank/DDBJ whole genome shotgun (WGS) entry which is preliminary data.</text>
</comment>
<dbReference type="InterPro" id="IPR050816">
    <property type="entry name" value="Flavin-dep_Halogenase_NPB"/>
</dbReference>
<dbReference type="PANTHER" id="PTHR43747:SF1">
    <property type="entry name" value="SLR1998 PROTEIN"/>
    <property type="match status" value="1"/>
</dbReference>
<protein>
    <recommendedName>
        <fullName evidence="5">FAD-binding domain-containing protein</fullName>
    </recommendedName>
</protein>
<reference evidence="3" key="1">
    <citation type="submission" date="2021-01" db="EMBL/GenBank/DDBJ databases">
        <authorList>
            <person name="Kaushik A."/>
        </authorList>
    </citation>
    <scope>NUCLEOTIDE SEQUENCE</scope>
    <source>
        <strain evidence="3">AG1-1B</strain>
    </source>
</reference>
<evidence type="ECO:0000313" key="4">
    <source>
        <dbReference type="Proteomes" id="UP000663826"/>
    </source>
</evidence>
<dbReference type="Gene3D" id="3.30.9.100">
    <property type="match status" value="1"/>
</dbReference>
<organism evidence="3 4">
    <name type="scientific">Rhizoctonia solani</name>
    <dbReference type="NCBI Taxonomy" id="456999"/>
    <lineage>
        <taxon>Eukaryota</taxon>
        <taxon>Fungi</taxon>
        <taxon>Dikarya</taxon>
        <taxon>Basidiomycota</taxon>
        <taxon>Agaricomycotina</taxon>
        <taxon>Agaricomycetes</taxon>
        <taxon>Cantharellales</taxon>
        <taxon>Ceratobasidiaceae</taxon>
        <taxon>Rhizoctonia</taxon>
    </lineage>
</organism>
<dbReference type="GO" id="GO:0044550">
    <property type="term" value="P:secondary metabolite biosynthetic process"/>
    <property type="evidence" value="ECO:0007669"/>
    <property type="project" value="UniProtKB-ARBA"/>
</dbReference>